<evidence type="ECO:0000313" key="1">
    <source>
        <dbReference type="EMBL" id="MBJ7597129.1"/>
    </source>
</evidence>
<reference evidence="1" key="1">
    <citation type="submission" date="2020-10" db="EMBL/GenBank/DDBJ databases">
        <title>Ca. Dormibacterota MAGs.</title>
        <authorList>
            <person name="Montgomery K."/>
        </authorList>
    </citation>
    <scope>NUCLEOTIDE SEQUENCE [LARGE SCALE GENOMIC DNA]</scope>
    <source>
        <strain evidence="1">SC8812_S17_10</strain>
    </source>
</reference>
<keyword evidence="2" id="KW-1185">Reference proteome</keyword>
<dbReference type="EMBL" id="JAEKNR010000039">
    <property type="protein sequence ID" value="MBJ7597129.1"/>
    <property type="molecule type" value="Genomic_DNA"/>
</dbReference>
<accession>A0A934JZN8</accession>
<dbReference type="NCBIfam" id="TIGR02243">
    <property type="entry name" value="putative baseplate assembly protein"/>
    <property type="match status" value="1"/>
</dbReference>
<proteinExistence type="predicted"/>
<name>A0A934JZN8_9BACT</name>
<comment type="caution">
    <text evidence="1">The sequence shown here is derived from an EMBL/GenBank/DDBJ whole genome shotgun (WGS) entry which is preliminary data.</text>
</comment>
<organism evidence="1 2">
    <name type="scientific">Candidatus Nephthysia bennettiae</name>
    <dbReference type="NCBI Taxonomy" id="3127016"/>
    <lineage>
        <taxon>Bacteria</taxon>
        <taxon>Bacillati</taxon>
        <taxon>Candidatus Dormiibacterota</taxon>
        <taxon>Candidatus Dormibacteria</taxon>
        <taxon>Candidatus Dormibacterales</taxon>
        <taxon>Candidatus Dormibacteraceae</taxon>
        <taxon>Candidatus Nephthysia</taxon>
    </lineage>
</organism>
<evidence type="ECO:0000313" key="2">
    <source>
        <dbReference type="Proteomes" id="UP000612893"/>
    </source>
</evidence>
<dbReference type="RefSeq" id="WP_338199123.1">
    <property type="nucleotide sequence ID" value="NZ_JAEKNR010000039.1"/>
</dbReference>
<dbReference type="Proteomes" id="UP000612893">
    <property type="component" value="Unassembled WGS sequence"/>
</dbReference>
<sequence length="646" mass="71068">MGLPVPNLDDRRFQELVDEAKRRLQQRCGDWTDHNVHDPGVTLIELFAWMTEQLIYRLNRVPTHNYVRFLELLGVKLFPPTAAKAPVTFWLAAPQPETVRIPAGTRAATVRTETDDAIVFSTVESLDIRPCSFLTAMSVPEEGPPRHHRDALDRGEGFACFSPRPVPGDSLLVGLSEGVPSCAVTLRFSCRIEGFGVDPRRPPRVWEAWNGEQWLPCEIERDETGGFNRDGDVVLHVPRGHSTSVLELERAGWLRAKVTRAGANQPAYDSSPLITAISAFTSGGTADAVNADTVEDEVLGSSEGVPGQVFTVKHRPVVPGEPLVLEVSSETGWEEWEEQRDFSRSGPEARHFTFDSVAGELRLGPAVREQDGSLRSYGATPREGAQLRLRAYRTGGGFRGNVARGAIRVLKSSIPYVSTVVNRRPATGGVDGEDIENAKLRGPIVLRTLGRAVTAEDYEQLAREAAPEVMRVRCVAASDGPGAGGVRVLVVPAVRTSGGELTLEQLKPAQETVEKIGRRLDECRLIGTRPLVEPPHYRWLTVVARLRSRQRVNPPQLQKAVLEALYTYFNPVLGGPGRDGWPFGRMIIAGEVYALLQALPGTELVEDVQLFEADPQTGQRGADPIPHLALEPHELVFSYRHKVLVE</sequence>
<dbReference type="InterPro" id="IPR011749">
    <property type="entry name" value="CHP02243"/>
</dbReference>
<gene>
    <name evidence="1" type="ORF">JF922_03455</name>
</gene>
<dbReference type="AlphaFoldDB" id="A0A934JZN8"/>
<protein>
    <submittedName>
        <fullName evidence="1">Baseplate assembly protein</fullName>
    </submittedName>
</protein>